<name>A0A0B5QE55_CLOBE</name>
<organism evidence="1 2">
    <name type="scientific">Clostridium beijerinckii</name>
    <name type="common">Clostridium MP</name>
    <dbReference type="NCBI Taxonomy" id="1520"/>
    <lineage>
        <taxon>Bacteria</taxon>
        <taxon>Bacillati</taxon>
        <taxon>Bacillota</taxon>
        <taxon>Clostridia</taxon>
        <taxon>Eubacteriales</taxon>
        <taxon>Clostridiaceae</taxon>
        <taxon>Clostridium</taxon>
    </lineage>
</organism>
<dbReference type="Proteomes" id="UP000031866">
    <property type="component" value="Chromosome"/>
</dbReference>
<reference evidence="2" key="1">
    <citation type="submission" date="2014-12" db="EMBL/GenBank/DDBJ databases">
        <title>Genome sequence of Clostridium beijerinckii strain 59B.</title>
        <authorList>
            <person name="Little G.T."/>
            <person name="Minton N.P."/>
        </authorList>
    </citation>
    <scope>NUCLEOTIDE SEQUENCE [LARGE SCALE GENOMIC DNA]</scope>
    <source>
        <strain evidence="2">59B</strain>
    </source>
</reference>
<gene>
    <name evidence="1" type="ORF">LF65_02672</name>
</gene>
<evidence type="ECO:0000313" key="2">
    <source>
        <dbReference type="Proteomes" id="UP000031866"/>
    </source>
</evidence>
<sequence>MFDNNIKTEPIPERVYELCKIVSKGDVEDKIVKERMEPKAINSSDTTYYGSIRDVCVQELKLITKEGEVLSFVGDKKILKDMDSFRQYCNSNVFKNKESDFYKIAVCFLDSNDSWLKYSTLSNQMLRREVEEKTKISLVSEQMMLGMRFWMSFLGFGYIQEIEKTYIYFLPNMYIALQDFCQFAVFEKNKEYTVFEFVSTISNSALVALENAKETMRFNLAMSSALRQMHDSKEIVLKKVLDSKETWELYPDETHEFTDKITHIVYKGVKRG</sequence>
<dbReference type="STRING" id="1520.LF65_02672"/>
<protein>
    <submittedName>
        <fullName evidence="1">Uncharacterized protein</fullName>
    </submittedName>
</protein>
<dbReference type="AlphaFoldDB" id="A0A0B5QE55"/>
<proteinExistence type="predicted"/>
<dbReference type="OrthoDB" id="2833849at2"/>
<dbReference type="RefSeq" id="WP_041896607.1">
    <property type="nucleotide sequence ID" value="NZ_CP010086.2"/>
</dbReference>
<dbReference type="EMBL" id="CP010086">
    <property type="protein sequence ID" value="AJG99245.1"/>
    <property type="molecule type" value="Genomic_DNA"/>
</dbReference>
<dbReference type="KEGG" id="cbei:LF65_02672"/>
<accession>A0A0B5QE55</accession>
<evidence type="ECO:0000313" key="1">
    <source>
        <dbReference type="EMBL" id="AJG99245.1"/>
    </source>
</evidence>